<dbReference type="OrthoDB" id="408373at2759"/>
<sequence length="227" mass="26051">MLHTRTINGAELSFDDRGMVTSEPTIVCLPCLGQDHQAYKYILPFLVGKYRVIRIVWRDHTANSDSSGKWSVEDQATDTNALLDSLQVQHSFPSHTLKEAVLLTDFILTRSPADFVKNLQAIQNKETWHQAQAALVKGWLNNTTNKNVLDHCENDLSTHGYENWSRFCWLVEKNYERWGSHMERLETINDPPLVRHVFSQPPDDAYIAAHTRRICPKAPRLVQLCQA</sequence>
<comment type="caution">
    <text evidence="1">The sequence shown here is derived from an EMBL/GenBank/DDBJ whole genome shotgun (WGS) entry which is preliminary data.</text>
</comment>
<organism evidence="1 2">
    <name type="scientific">Fusarium gaditjirri</name>
    <dbReference type="NCBI Taxonomy" id="282569"/>
    <lineage>
        <taxon>Eukaryota</taxon>
        <taxon>Fungi</taxon>
        <taxon>Dikarya</taxon>
        <taxon>Ascomycota</taxon>
        <taxon>Pezizomycotina</taxon>
        <taxon>Sordariomycetes</taxon>
        <taxon>Hypocreomycetidae</taxon>
        <taxon>Hypocreales</taxon>
        <taxon>Nectriaceae</taxon>
        <taxon>Fusarium</taxon>
        <taxon>Fusarium nisikadoi species complex</taxon>
    </lineage>
</organism>
<evidence type="ECO:0000313" key="2">
    <source>
        <dbReference type="Proteomes" id="UP000604273"/>
    </source>
</evidence>
<dbReference type="Proteomes" id="UP000604273">
    <property type="component" value="Unassembled WGS sequence"/>
</dbReference>
<proteinExistence type="predicted"/>
<accession>A0A8H4WQ02</accession>
<dbReference type="AlphaFoldDB" id="A0A8H4WQ02"/>
<keyword evidence="2" id="KW-1185">Reference proteome</keyword>
<reference evidence="1" key="2">
    <citation type="submission" date="2020-05" db="EMBL/GenBank/DDBJ databases">
        <authorList>
            <person name="Kim H.-S."/>
            <person name="Proctor R.H."/>
            <person name="Brown D.W."/>
        </authorList>
    </citation>
    <scope>NUCLEOTIDE SEQUENCE</scope>
    <source>
        <strain evidence="1">NRRL 45417</strain>
    </source>
</reference>
<dbReference type="EMBL" id="JABFAI010000362">
    <property type="protein sequence ID" value="KAF4945619.1"/>
    <property type="molecule type" value="Genomic_DNA"/>
</dbReference>
<reference evidence="1" key="1">
    <citation type="journal article" date="2020" name="BMC Genomics">
        <title>Correction to: Identification and distribution of gene clusters required for synthesis of sphingolipid metabolism inhibitors in diverse species of the filamentous fungus Fusarium.</title>
        <authorList>
            <person name="Kim H.S."/>
            <person name="Lohmar J.M."/>
            <person name="Busman M."/>
            <person name="Brown D.W."/>
            <person name="Naumann T.A."/>
            <person name="Divon H.H."/>
            <person name="Lysoe E."/>
            <person name="Uhlig S."/>
            <person name="Proctor R.H."/>
        </authorList>
    </citation>
    <scope>NUCLEOTIDE SEQUENCE</scope>
    <source>
        <strain evidence="1">NRRL 45417</strain>
    </source>
</reference>
<evidence type="ECO:0000313" key="1">
    <source>
        <dbReference type="EMBL" id="KAF4945619.1"/>
    </source>
</evidence>
<name>A0A8H4WQ02_9HYPO</name>
<dbReference type="Gene3D" id="3.40.50.1820">
    <property type="entry name" value="alpha/beta hydrolase"/>
    <property type="match status" value="1"/>
</dbReference>
<dbReference type="InterPro" id="IPR029058">
    <property type="entry name" value="AB_hydrolase_fold"/>
</dbReference>
<gene>
    <name evidence="1" type="ORF">FGADI_11800</name>
</gene>
<protein>
    <submittedName>
        <fullName evidence="1">Uncharacterized protein</fullName>
    </submittedName>
</protein>
<dbReference type="Gene3D" id="1.10.210.20">
    <property type="match status" value="1"/>
</dbReference>
<dbReference type="SUPFAM" id="SSF53474">
    <property type="entry name" value="alpha/beta-Hydrolases"/>
    <property type="match status" value="1"/>
</dbReference>